<name>A0A8T5UPM1_9EURY</name>
<gene>
    <name evidence="2" type="ORF">K8N75_07815</name>
</gene>
<dbReference type="Proteomes" id="UP000825933">
    <property type="component" value="Unassembled WGS sequence"/>
</dbReference>
<sequence length="303" mass="34863">MLYGVVDIGSNTVKLNVYNYRHNVISVEFSEKENLGLLFYINNGKLTDNGIEELVTVLKKMKNDLDYLKIDNYSFFSTASLRNIENIAEVLQIIKNRVNIEIDLLSGEEEGELSFYGSIPTIKGDDGILIDLGGGSVEIVLFKDRKIYKKYSIPIGFLKMFNDYVSDIIPNKKECKLIEERIYFELDKIGLKNNEKIPFMCGVGGSIRAIKKLLVNLDLQKKKNNLVDVKLLKQLKEELKLNESNHNNYIYYKILHVKPSRVHTLVPALLIVESITSYFGCEEIQISKFSVREGYLRRKMLKE</sequence>
<dbReference type="PANTHER" id="PTHR30005">
    <property type="entry name" value="EXOPOLYPHOSPHATASE"/>
    <property type="match status" value="1"/>
</dbReference>
<organism evidence="2 3">
    <name type="scientific">Methanobacterium spitsbergense</name>
    <dbReference type="NCBI Taxonomy" id="2874285"/>
    <lineage>
        <taxon>Archaea</taxon>
        <taxon>Methanobacteriati</taxon>
        <taxon>Methanobacteriota</taxon>
        <taxon>Methanomada group</taxon>
        <taxon>Methanobacteria</taxon>
        <taxon>Methanobacteriales</taxon>
        <taxon>Methanobacteriaceae</taxon>
        <taxon>Methanobacterium</taxon>
    </lineage>
</organism>
<dbReference type="AlphaFoldDB" id="A0A8T5UPM1"/>
<dbReference type="InterPro" id="IPR043129">
    <property type="entry name" value="ATPase_NBD"/>
</dbReference>
<proteinExistence type="predicted"/>
<dbReference type="Gene3D" id="3.30.420.40">
    <property type="match status" value="1"/>
</dbReference>
<dbReference type="CDD" id="cd24052">
    <property type="entry name" value="ASKHA_NBD_HpPPX-GppA-like"/>
    <property type="match status" value="1"/>
</dbReference>
<feature type="domain" description="Ppx/GppA phosphatase N-terminal" evidence="1">
    <location>
        <begin position="40"/>
        <end position="303"/>
    </location>
</feature>
<dbReference type="RefSeq" id="WP_223791536.1">
    <property type="nucleotide sequence ID" value="NZ_JAIOUQ010000008.1"/>
</dbReference>
<protein>
    <submittedName>
        <fullName evidence="2">Phosphatase</fullName>
    </submittedName>
</protein>
<dbReference type="EMBL" id="JAIOUQ010000008">
    <property type="protein sequence ID" value="MBZ2165942.1"/>
    <property type="molecule type" value="Genomic_DNA"/>
</dbReference>
<evidence type="ECO:0000313" key="2">
    <source>
        <dbReference type="EMBL" id="MBZ2165942.1"/>
    </source>
</evidence>
<dbReference type="SUPFAM" id="SSF53067">
    <property type="entry name" value="Actin-like ATPase domain"/>
    <property type="match status" value="2"/>
</dbReference>
<dbReference type="InterPro" id="IPR050273">
    <property type="entry name" value="GppA/Ppx_hydrolase"/>
</dbReference>
<evidence type="ECO:0000313" key="3">
    <source>
        <dbReference type="Proteomes" id="UP000825933"/>
    </source>
</evidence>
<dbReference type="InterPro" id="IPR003695">
    <property type="entry name" value="Ppx_GppA_N"/>
</dbReference>
<dbReference type="GO" id="GO:0006357">
    <property type="term" value="P:regulation of transcription by RNA polymerase II"/>
    <property type="evidence" value="ECO:0007669"/>
    <property type="project" value="TreeGrafter"/>
</dbReference>
<comment type="caution">
    <text evidence="2">The sequence shown here is derived from an EMBL/GenBank/DDBJ whole genome shotgun (WGS) entry which is preliminary data.</text>
</comment>
<reference evidence="3" key="1">
    <citation type="journal article" date="2022" name="Microbiol. Resour. Announc.">
        <title>Draft Genome Sequence of a Methanogenic Archaeon from West Spitsbergen Permafrost.</title>
        <authorList>
            <person name="Trubitsyn V."/>
            <person name="Rivkina E."/>
            <person name="Shcherbakova V."/>
        </authorList>
    </citation>
    <scope>NUCLEOTIDE SEQUENCE [LARGE SCALE GENOMIC DNA]</scope>
    <source>
        <strain evidence="3">VT</strain>
    </source>
</reference>
<keyword evidence="3" id="KW-1185">Reference proteome</keyword>
<dbReference type="PANTHER" id="PTHR30005:SF0">
    <property type="entry name" value="RETROGRADE REGULATION PROTEIN 2"/>
    <property type="match status" value="1"/>
</dbReference>
<dbReference type="Gene3D" id="3.30.420.150">
    <property type="entry name" value="Exopolyphosphatase. Domain 2"/>
    <property type="match status" value="1"/>
</dbReference>
<accession>A0A8T5UPM1</accession>
<evidence type="ECO:0000259" key="1">
    <source>
        <dbReference type="Pfam" id="PF02541"/>
    </source>
</evidence>
<dbReference type="Pfam" id="PF02541">
    <property type="entry name" value="Ppx-GppA"/>
    <property type="match status" value="1"/>
</dbReference>